<accession>A0A7X6HGV4</accession>
<name>A0A7X6HGV4_9MICC</name>
<comment type="caution">
    <text evidence="1">The sequence shown here is derived from an EMBL/GenBank/DDBJ whole genome shotgun (WGS) entry which is preliminary data.</text>
</comment>
<evidence type="ECO:0000313" key="1">
    <source>
        <dbReference type="EMBL" id="NKX55923.1"/>
    </source>
</evidence>
<dbReference type="Proteomes" id="UP000544090">
    <property type="component" value="Unassembled WGS sequence"/>
</dbReference>
<organism evidence="1 2">
    <name type="scientific">Arthrobacter mobilis</name>
    <dbReference type="NCBI Taxonomy" id="2724944"/>
    <lineage>
        <taxon>Bacteria</taxon>
        <taxon>Bacillati</taxon>
        <taxon>Actinomycetota</taxon>
        <taxon>Actinomycetes</taxon>
        <taxon>Micrococcales</taxon>
        <taxon>Micrococcaceae</taxon>
        <taxon>Arthrobacter</taxon>
    </lineage>
</organism>
<proteinExistence type="predicted"/>
<sequence>MNTVTTRNAQTAADSRYERLKGLTPEVMRRASTWTFVRAMHAFLDQIEDGFLDGSHPDVLAANDAFWDTWNGLPDEVQVNVLCELGLREAFGDDTHCTGPEETTVDDVDREAFEAWRRVPCADEQAYFDARRRKVRVKNAGSYRSSRAGSRHADHSLLPNAGKAKCTLGTGRNSIKGAGHSSYQETCAVAGADKPARDGWAFSLKPASSFFDHDDADAEPGDAIGPGLCEESKQRIVKQFSSEAIKAMENRYRGLDLSPIIEAQCLLTLLYSDALADTLTNDMIARHLQTLAEMHKAAWHEPLRAVWKKEFAPAQHGKIKGRVGPRNSIDYGVAHLHLWIAQPPAGRSAYGRRSPYHSEFSGWPYHTWLAKVWRRITGQDNAREKLTRLPSAEEVRKHWCADPADAVNKMVRYFKKTGKGTIRKRFQNRVPDNWLARGEHGTKFYGYLGLSRPNALQNDARAAA</sequence>
<dbReference type="RefSeq" id="WP_168487780.1">
    <property type="nucleotide sequence ID" value="NZ_JAAZSQ010000017.1"/>
</dbReference>
<gene>
    <name evidence="1" type="ORF">HGG74_15520</name>
</gene>
<dbReference type="EMBL" id="JAAZSQ010000017">
    <property type="protein sequence ID" value="NKX55923.1"/>
    <property type="molecule type" value="Genomic_DNA"/>
</dbReference>
<protein>
    <submittedName>
        <fullName evidence="1">Uncharacterized protein</fullName>
    </submittedName>
</protein>
<evidence type="ECO:0000313" key="2">
    <source>
        <dbReference type="Proteomes" id="UP000544090"/>
    </source>
</evidence>
<dbReference type="AlphaFoldDB" id="A0A7X6HGV4"/>
<keyword evidence="2" id="KW-1185">Reference proteome</keyword>
<reference evidence="1 2" key="1">
    <citation type="submission" date="2020-04" db="EMBL/GenBank/DDBJ databases">
        <title>Arthrobacter sp. nov.</title>
        <authorList>
            <person name="Liu S."/>
        </authorList>
    </citation>
    <scope>NUCLEOTIDE SEQUENCE [LARGE SCALE GENOMIC DNA]</scope>
    <source>
        <strain evidence="1 2">E918</strain>
    </source>
</reference>